<feature type="transmembrane region" description="Helical" evidence="1">
    <location>
        <begin position="206"/>
        <end position="228"/>
    </location>
</feature>
<gene>
    <name evidence="3" type="ORF">GRI34_12545</name>
</gene>
<feature type="chain" id="PRO_5026169820" description="DUF4386 family protein" evidence="2">
    <location>
        <begin position="24"/>
        <end position="238"/>
    </location>
</feature>
<feature type="signal peptide" evidence="2">
    <location>
        <begin position="1"/>
        <end position="23"/>
    </location>
</feature>
<keyword evidence="1" id="KW-0812">Transmembrane</keyword>
<feature type="transmembrane region" description="Helical" evidence="1">
    <location>
        <begin position="58"/>
        <end position="78"/>
    </location>
</feature>
<dbReference type="EMBL" id="WTYI01000001">
    <property type="protein sequence ID" value="MXO97246.1"/>
    <property type="molecule type" value="Genomic_DNA"/>
</dbReference>
<evidence type="ECO:0000256" key="2">
    <source>
        <dbReference type="SAM" id="SignalP"/>
    </source>
</evidence>
<keyword evidence="1" id="KW-0472">Membrane</keyword>
<evidence type="ECO:0000313" key="3">
    <source>
        <dbReference type="EMBL" id="MXO97246.1"/>
    </source>
</evidence>
<feature type="transmembrane region" description="Helical" evidence="1">
    <location>
        <begin position="146"/>
        <end position="166"/>
    </location>
</feature>
<proteinExistence type="predicted"/>
<organism evidence="3 4">
    <name type="scientific">Qipengyuania aquimaris</name>
    <dbReference type="NCBI Taxonomy" id="255984"/>
    <lineage>
        <taxon>Bacteria</taxon>
        <taxon>Pseudomonadati</taxon>
        <taxon>Pseudomonadota</taxon>
        <taxon>Alphaproteobacteria</taxon>
        <taxon>Sphingomonadales</taxon>
        <taxon>Erythrobacteraceae</taxon>
        <taxon>Qipengyuania</taxon>
    </lineage>
</organism>
<sequence>MDGNTSPLASLLKVAALASLASAITTATLIYGPDAAPAEGLEVQARLSGDWSYLYKPWVLFFHPQFAFVAALGAAAVLWRARPALVAIGLFYLALWATTEMTQQAYIIDALNQFWRPGYLGAENAAERAGYETLLTGFRAISDSQYFVLLFGFGMGSVLLGAAFLSSDALGKGVGVVTLFLGVVSLAAFAGYYFGPAAGVTGVTGWIYANLYGPLQTGVRLALAWWLWRQAMRHRGAS</sequence>
<comment type="caution">
    <text evidence="3">The sequence shown here is derived from an EMBL/GenBank/DDBJ whole genome shotgun (WGS) entry which is preliminary data.</text>
</comment>
<accession>A0A6I4TN38</accession>
<evidence type="ECO:0008006" key="5">
    <source>
        <dbReference type="Google" id="ProtNLM"/>
    </source>
</evidence>
<dbReference type="OrthoDB" id="1492346at2"/>
<evidence type="ECO:0000256" key="1">
    <source>
        <dbReference type="SAM" id="Phobius"/>
    </source>
</evidence>
<keyword evidence="1" id="KW-1133">Transmembrane helix</keyword>
<dbReference type="RefSeq" id="WP_160596214.1">
    <property type="nucleotide sequence ID" value="NZ_WTYI01000001.1"/>
</dbReference>
<feature type="transmembrane region" description="Helical" evidence="1">
    <location>
        <begin position="85"/>
        <end position="108"/>
    </location>
</feature>
<dbReference type="AlphaFoldDB" id="A0A6I4TN38"/>
<keyword evidence="4" id="KW-1185">Reference proteome</keyword>
<keyword evidence="2" id="KW-0732">Signal</keyword>
<protein>
    <recommendedName>
        <fullName evidence="5">DUF4386 family protein</fullName>
    </recommendedName>
</protein>
<name>A0A6I4TN38_9SPHN</name>
<feature type="transmembrane region" description="Helical" evidence="1">
    <location>
        <begin position="173"/>
        <end position="194"/>
    </location>
</feature>
<reference evidence="3 4" key="1">
    <citation type="submission" date="2019-12" db="EMBL/GenBank/DDBJ databases">
        <title>Genomic-based taxomic classification of the family Erythrobacteraceae.</title>
        <authorList>
            <person name="Xu L."/>
        </authorList>
    </citation>
    <scope>NUCLEOTIDE SEQUENCE [LARGE SCALE GENOMIC DNA]</scope>
    <source>
        <strain evidence="3 4">JCM 12189</strain>
    </source>
</reference>
<dbReference type="Proteomes" id="UP000432727">
    <property type="component" value="Unassembled WGS sequence"/>
</dbReference>
<evidence type="ECO:0000313" key="4">
    <source>
        <dbReference type="Proteomes" id="UP000432727"/>
    </source>
</evidence>